<dbReference type="GeneID" id="106164852"/>
<dbReference type="RefSeq" id="XP_023930640.1">
    <property type="nucleotide sequence ID" value="XM_024074872.1"/>
</dbReference>
<dbReference type="Proteomes" id="UP000085678">
    <property type="component" value="Unplaced"/>
</dbReference>
<dbReference type="KEGG" id="lak:106164852"/>
<accession>A0A2R2MKB3</accession>
<sequence>MREPKVLHRPRPASKPPTPVQLPTPTPPPKPKLVRKIPFPGSRLLRKLRHIFYAAWFIAFLRAEMRKNKGNKPNEKFIFGIQLKEAVAALHRIYLNPDGNIYLILSDMVGEGAPDLYVEDKGRFGTSPEDKQNIQELTYIVENLTYHITEIMPATGVLGTHKKAAIFELIKEGKEFPAGYFWQMERDQLEFDENDKITNVTDARAFFLLIGIFLSRSLVTTLLMKPLDYGLSTTVLSEVGERNLKLLATIIVYLIRVVAVPRKQTPLPIPYEISKFLYTDEEMKFILSKLKKSLDYAEGLLRDWGEEYVKRLRAAGPTKKEG</sequence>
<name>A0A2R2MKB3_LINAN</name>
<feature type="region of interest" description="Disordered" evidence="1">
    <location>
        <begin position="1"/>
        <end position="32"/>
    </location>
</feature>
<evidence type="ECO:0000313" key="3">
    <source>
        <dbReference type="RefSeq" id="XP_023930640.1"/>
    </source>
</evidence>
<proteinExistence type="predicted"/>
<dbReference type="InParanoid" id="A0A2R2MKB3"/>
<reference evidence="3" key="1">
    <citation type="submission" date="2025-08" db="UniProtKB">
        <authorList>
            <consortium name="RefSeq"/>
        </authorList>
    </citation>
    <scope>IDENTIFICATION</scope>
    <source>
        <tissue evidence="3">Gonads</tissue>
    </source>
</reference>
<keyword evidence="2" id="KW-1185">Reference proteome</keyword>
<organism evidence="2 3">
    <name type="scientific">Lingula anatina</name>
    <name type="common">Brachiopod</name>
    <name type="synonym">Lingula unguis</name>
    <dbReference type="NCBI Taxonomy" id="7574"/>
    <lineage>
        <taxon>Eukaryota</taxon>
        <taxon>Metazoa</taxon>
        <taxon>Spiralia</taxon>
        <taxon>Lophotrochozoa</taxon>
        <taxon>Brachiopoda</taxon>
        <taxon>Linguliformea</taxon>
        <taxon>Lingulata</taxon>
        <taxon>Lingulida</taxon>
        <taxon>Linguloidea</taxon>
        <taxon>Lingulidae</taxon>
        <taxon>Lingula</taxon>
    </lineage>
</organism>
<evidence type="ECO:0000256" key="1">
    <source>
        <dbReference type="SAM" id="MobiDB-lite"/>
    </source>
</evidence>
<dbReference type="STRING" id="7574.A0A2R2MKB3"/>
<protein>
    <submittedName>
        <fullName evidence="3">Uncharacterized protein LOC106164852 isoform X1</fullName>
    </submittedName>
</protein>
<feature type="compositionally biased region" description="Pro residues" evidence="1">
    <location>
        <begin position="13"/>
        <end position="31"/>
    </location>
</feature>
<dbReference type="AlphaFoldDB" id="A0A2R2MKB3"/>
<evidence type="ECO:0000313" key="2">
    <source>
        <dbReference type="Proteomes" id="UP000085678"/>
    </source>
</evidence>
<gene>
    <name evidence="3" type="primary">LOC106164852</name>
</gene>
<dbReference type="OrthoDB" id="5969023at2759"/>